<dbReference type="InterPro" id="IPR036390">
    <property type="entry name" value="WH_DNA-bd_sf"/>
</dbReference>
<protein>
    <recommendedName>
        <fullName evidence="1">Anaphase-promoting complex subunit 2</fullName>
    </recommendedName>
</protein>
<keyword evidence="3" id="KW-0498">Mitosis</keyword>
<keyword evidence="4" id="KW-0833">Ubl conjugation pathway</keyword>
<dbReference type="PANTHER" id="PTHR45957:SF1">
    <property type="entry name" value="ANAPHASE-PROMOTING COMPLEX SUBUNIT 2"/>
    <property type="match status" value="1"/>
</dbReference>
<dbReference type="Gene3D" id="3.30.230.130">
    <property type="entry name" value="Cullin, Chain C, Domain 2"/>
    <property type="match status" value="1"/>
</dbReference>
<evidence type="ECO:0000313" key="9">
    <source>
        <dbReference type="Proteomes" id="UP000694941"/>
    </source>
</evidence>
<evidence type="ECO:0000256" key="3">
    <source>
        <dbReference type="ARBA" id="ARBA00022776"/>
    </source>
</evidence>
<name>A0ABM1C5X5_LIMPO</name>
<evidence type="ECO:0000256" key="7">
    <source>
        <dbReference type="SAM" id="MobiDB-lite"/>
    </source>
</evidence>
<dbReference type="Proteomes" id="UP000694941">
    <property type="component" value="Unplaced"/>
</dbReference>
<evidence type="ECO:0000259" key="8">
    <source>
        <dbReference type="PROSITE" id="PS50069"/>
    </source>
</evidence>
<evidence type="ECO:0000256" key="5">
    <source>
        <dbReference type="ARBA" id="ARBA00023306"/>
    </source>
</evidence>
<evidence type="ECO:0000256" key="2">
    <source>
        <dbReference type="ARBA" id="ARBA00022618"/>
    </source>
</evidence>
<dbReference type="SUPFAM" id="SSF46785">
    <property type="entry name" value="Winged helix' DNA-binding domain"/>
    <property type="match status" value="1"/>
</dbReference>
<dbReference type="PANTHER" id="PTHR45957">
    <property type="entry name" value="ANAPHASE-PROMOTING COMPLEX SUBUNIT 2"/>
    <property type="match status" value="1"/>
</dbReference>
<organism evidence="9 10">
    <name type="scientific">Limulus polyphemus</name>
    <name type="common">Atlantic horseshoe crab</name>
    <dbReference type="NCBI Taxonomy" id="6850"/>
    <lineage>
        <taxon>Eukaryota</taxon>
        <taxon>Metazoa</taxon>
        <taxon>Ecdysozoa</taxon>
        <taxon>Arthropoda</taxon>
        <taxon>Chelicerata</taxon>
        <taxon>Merostomata</taxon>
        <taxon>Xiphosura</taxon>
        <taxon>Limulidae</taxon>
        <taxon>Limulus</taxon>
    </lineage>
</organism>
<proteinExistence type="inferred from homology"/>
<dbReference type="InterPro" id="IPR014786">
    <property type="entry name" value="ANAPC2_C"/>
</dbReference>
<dbReference type="InterPro" id="IPR044554">
    <property type="entry name" value="ANAPC2"/>
</dbReference>
<dbReference type="InterPro" id="IPR036388">
    <property type="entry name" value="WH-like_DNA-bd_sf"/>
</dbReference>
<comment type="similarity">
    <text evidence="6">Belongs to the cullin family.</text>
</comment>
<dbReference type="SMART" id="SM00182">
    <property type="entry name" value="CULLIN"/>
    <property type="match status" value="1"/>
</dbReference>
<feature type="domain" description="Cullin family profile" evidence="8">
    <location>
        <begin position="480"/>
        <end position="677"/>
    </location>
</feature>
<gene>
    <name evidence="10" type="primary">LOC106478766</name>
</gene>
<dbReference type="InterPro" id="IPR036317">
    <property type="entry name" value="Cullin_homology_sf"/>
</dbReference>
<dbReference type="InterPro" id="IPR057975">
    <property type="entry name" value="TPR_ANAPC2"/>
</dbReference>
<dbReference type="GeneID" id="106478766"/>
<dbReference type="Pfam" id="PF25773">
    <property type="entry name" value="TPR_ANAPC2"/>
    <property type="match status" value="1"/>
</dbReference>
<dbReference type="Pfam" id="PF26557">
    <property type="entry name" value="Cullin_AB"/>
    <property type="match status" value="1"/>
</dbReference>
<keyword evidence="2" id="KW-0132">Cell division</keyword>
<dbReference type="PROSITE" id="PS50069">
    <property type="entry name" value="CULLIN_2"/>
    <property type="match status" value="1"/>
</dbReference>
<evidence type="ECO:0000256" key="6">
    <source>
        <dbReference type="PROSITE-ProRule" id="PRU00330"/>
    </source>
</evidence>
<dbReference type="InterPro" id="IPR059120">
    <property type="entry name" value="Cullin-like_AB"/>
</dbReference>
<evidence type="ECO:0000256" key="4">
    <source>
        <dbReference type="ARBA" id="ARBA00022786"/>
    </source>
</evidence>
<sequence length="798" mass="91692">MSEALETLSVAWNVISKAFRPALDSRNNDGYLPSYEDLKASVELLHQHGIAHIVEEWFFETLQQDLREIIVPRFWSHFDFQTAGADGDPDTSFGSKYFRVLLNAVKELHSSFQLYIPCVSQLQCLHEDLQAEEDTLPSEAQTFLQCSYLSLASRVHLVLKALLLAKIPQQFSNNLINFYSRAFKAFQIKQPLEKYEEEDLDDQLECPACENDNENCCCVEVLNTFQEVNQHLKELNLLEAVAGDAVTTVAYRHIQDYVQKTCKGNYENSYMPQLERWLDGALLMWMQSVYSESNAEYVVLICNIKEQMNHFLYETYTTVRMEELFSIIIEFPESQAALEDLKVCLEKTNLRQNLITSLKNSLERRLLHPGVNTADILTAYISAIKALRILDPTGVILQLVCEPVRKYLRLREDTVRCIVSSLTDDGCGELASELMKGAPLLLDDNYQADEEDVNWESWQPDPSDADPTKTTQSHRSHDIISMLVSIYGSKDLFVKEYCVLLADRLLSTFCYDTVKEIRYLELLKLRFGESQLHQCEVMLKDVADSKRINTHVNSEKMIADFRVGEFPLNAMILSAQFWPTLREEHLQLPEIVEKALESYKKAFEALKGNRTLCWKGHLGLVNLDLQLKDRTLNFSVSPIHATIIWHFQEKARWSLEALSAVTRVPTSALRRKIAYWQTLGILREEATDVFVLEEEEPQRQSLDGSVLPDEEEENGSVMASSQDQREEELQVFWSFIVGMLTNLGSLPIERIHSMLRMFAMQGSGTTGCSIHELRQFLDRKVREQKLVYSGGYYRLPRA</sequence>
<dbReference type="SMART" id="SM01013">
    <property type="entry name" value="APC2"/>
    <property type="match status" value="1"/>
</dbReference>
<dbReference type="Gene3D" id="1.20.1310.10">
    <property type="entry name" value="Cullin Repeats"/>
    <property type="match status" value="1"/>
</dbReference>
<dbReference type="InterPro" id="IPR016158">
    <property type="entry name" value="Cullin_homology"/>
</dbReference>
<evidence type="ECO:0000313" key="10">
    <source>
        <dbReference type="RefSeq" id="XP_013794784.2"/>
    </source>
</evidence>
<dbReference type="RefSeq" id="XP_013794784.2">
    <property type="nucleotide sequence ID" value="XM_013939330.2"/>
</dbReference>
<reference evidence="10" key="1">
    <citation type="submission" date="2025-08" db="UniProtKB">
        <authorList>
            <consortium name="RefSeq"/>
        </authorList>
    </citation>
    <scope>IDENTIFICATION</scope>
    <source>
        <tissue evidence="10">Muscle</tissue>
    </source>
</reference>
<dbReference type="SUPFAM" id="SSF75632">
    <property type="entry name" value="Cullin homology domain"/>
    <property type="match status" value="1"/>
</dbReference>
<keyword evidence="9" id="KW-1185">Reference proteome</keyword>
<accession>A0ABM1C5X5</accession>
<dbReference type="Pfam" id="PF08672">
    <property type="entry name" value="ANAPC2"/>
    <property type="match status" value="1"/>
</dbReference>
<dbReference type="Gene3D" id="1.10.10.10">
    <property type="entry name" value="Winged helix-like DNA-binding domain superfamily/Winged helix DNA-binding domain"/>
    <property type="match status" value="1"/>
</dbReference>
<feature type="region of interest" description="Disordered" evidence="7">
    <location>
        <begin position="694"/>
        <end position="723"/>
    </location>
</feature>
<keyword evidence="5" id="KW-0131">Cell cycle</keyword>
<evidence type="ECO:0000256" key="1">
    <source>
        <dbReference type="ARBA" id="ARBA00016068"/>
    </source>
</evidence>